<dbReference type="Proteomes" id="UP000265618">
    <property type="component" value="Unassembled WGS sequence"/>
</dbReference>
<comment type="caution">
    <text evidence="2">The sequence shown here is derived from an EMBL/GenBank/DDBJ whole genome shotgun (WGS) entry which is preliminary data.</text>
</comment>
<feature type="non-terminal residue" evidence="2">
    <location>
        <position position="1"/>
    </location>
</feature>
<protein>
    <submittedName>
        <fullName evidence="2">Uncharacterized protein</fullName>
    </submittedName>
</protein>
<organism evidence="2 3">
    <name type="scientific">Kipferlia bialata</name>
    <dbReference type="NCBI Taxonomy" id="797122"/>
    <lineage>
        <taxon>Eukaryota</taxon>
        <taxon>Metamonada</taxon>
        <taxon>Carpediemonas-like organisms</taxon>
        <taxon>Kipferlia</taxon>
    </lineage>
</organism>
<dbReference type="AlphaFoldDB" id="A0A9K3GLR0"/>
<dbReference type="EMBL" id="BDIP01004060">
    <property type="protein sequence ID" value="GIQ88424.1"/>
    <property type="molecule type" value="Genomic_DNA"/>
</dbReference>
<accession>A0A9K3GLR0</accession>
<gene>
    <name evidence="2" type="ORF">KIPB_010671</name>
</gene>
<feature type="region of interest" description="Disordered" evidence="1">
    <location>
        <begin position="69"/>
        <end position="92"/>
    </location>
</feature>
<sequence>MSMQDPLPPPLSRLPLLRLPPPSRFPTLLTAVARSAGGTPAHLSPTVTLPPSMWRLLPSLSPTISSPVQFPPAEVIPPRDKTGASGRASAERWGTADLSRLYGLKAKCQ</sequence>
<name>A0A9K3GLR0_9EUKA</name>
<reference evidence="2 3" key="1">
    <citation type="journal article" date="2018" name="PLoS ONE">
        <title>The draft genome of Kipferlia bialata reveals reductive genome evolution in fornicate parasites.</title>
        <authorList>
            <person name="Tanifuji G."/>
            <person name="Takabayashi S."/>
            <person name="Kume K."/>
            <person name="Takagi M."/>
            <person name="Nakayama T."/>
            <person name="Kamikawa R."/>
            <person name="Inagaki Y."/>
            <person name="Hashimoto T."/>
        </authorList>
    </citation>
    <scope>NUCLEOTIDE SEQUENCE [LARGE SCALE GENOMIC DNA]</scope>
    <source>
        <strain evidence="2">NY0173</strain>
    </source>
</reference>
<keyword evidence="3" id="KW-1185">Reference proteome</keyword>
<proteinExistence type="predicted"/>
<evidence type="ECO:0000313" key="2">
    <source>
        <dbReference type="EMBL" id="GIQ88424.1"/>
    </source>
</evidence>
<evidence type="ECO:0000313" key="3">
    <source>
        <dbReference type="Proteomes" id="UP000265618"/>
    </source>
</evidence>
<evidence type="ECO:0000256" key="1">
    <source>
        <dbReference type="SAM" id="MobiDB-lite"/>
    </source>
</evidence>